<evidence type="ECO:0000256" key="12">
    <source>
        <dbReference type="ARBA" id="ARBA00029831"/>
    </source>
</evidence>
<accession>A0A7L3M2E4</accession>
<dbReference type="SUPFAM" id="SSF47323">
    <property type="entry name" value="Anticodon-binding domain of a subclass of class I aminoacyl-tRNA synthetases"/>
    <property type="match status" value="1"/>
</dbReference>
<organism evidence="19 20">
    <name type="scientific">Turnix velox</name>
    <name type="common">Little buttonquail</name>
    <dbReference type="NCBI Taxonomy" id="2529409"/>
    <lineage>
        <taxon>Eukaryota</taxon>
        <taxon>Metazoa</taxon>
        <taxon>Chordata</taxon>
        <taxon>Craniata</taxon>
        <taxon>Vertebrata</taxon>
        <taxon>Euteleostomi</taxon>
        <taxon>Archelosauria</taxon>
        <taxon>Archosauria</taxon>
        <taxon>Dinosauria</taxon>
        <taxon>Saurischia</taxon>
        <taxon>Theropoda</taxon>
        <taxon>Coelurosauria</taxon>
        <taxon>Aves</taxon>
        <taxon>Neognathae</taxon>
        <taxon>Neoaves</taxon>
        <taxon>Charadriiformes</taxon>
        <taxon>Turnicidae</taxon>
        <taxon>Turnix</taxon>
    </lineage>
</organism>
<dbReference type="Proteomes" id="UP000582182">
    <property type="component" value="Unassembled WGS sequence"/>
</dbReference>
<comment type="catalytic activity">
    <reaction evidence="14">
        <text>tRNA(Met) + L-methionine + ATP = L-methionyl-tRNA(Met) + AMP + diphosphate</text>
        <dbReference type="Rhea" id="RHEA:13481"/>
        <dbReference type="Rhea" id="RHEA-COMP:9667"/>
        <dbReference type="Rhea" id="RHEA-COMP:9698"/>
        <dbReference type="ChEBI" id="CHEBI:30616"/>
        <dbReference type="ChEBI" id="CHEBI:33019"/>
        <dbReference type="ChEBI" id="CHEBI:57844"/>
        <dbReference type="ChEBI" id="CHEBI:78442"/>
        <dbReference type="ChEBI" id="CHEBI:78530"/>
        <dbReference type="ChEBI" id="CHEBI:456215"/>
        <dbReference type="EC" id="6.1.1.10"/>
    </reaction>
</comment>
<dbReference type="PRINTS" id="PR01041">
    <property type="entry name" value="TRNASYNTHMET"/>
</dbReference>
<evidence type="ECO:0000256" key="16">
    <source>
        <dbReference type="SAM" id="MobiDB-lite"/>
    </source>
</evidence>
<feature type="domain" description="Methionyl/Leucyl tRNA synthetase" evidence="17">
    <location>
        <begin position="33"/>
        <end position="396"/>
    </location>
</feature>
<keyword evidence="20" id="KW-1185">Reference proteome</keyword>
<dbReference type="InterPro" id="IPR009080">
    <property type="entry name" value="tRNAsynth_Ia_anticodon-bd"/>
</dbReference>
<dbReference type="NCBIfam" id="TIGR00398">
    <property type="entry name" value="metG"/>
    <property type="match status" value="1"/>
</dbReference>
<evidence type="ECO:0000256" key="1">
    <source>
        <dbReference type="ARBA" id="ARBA00004305"/>
    </source>
</evidence>
<evidence type="ECO:0000256" key="14">
    <source>
        <dbReference type="ARBA" id="ARBA00047364"/>
    </source>
</evidence>
<dbReference type="Gene3D" id="2.170.220.10">
    <property type="match status" value="1"/>
</dbReference>
<dbReference type="InterPro" id="IPR014758">
    <property type="entry name" value="Met-tRNA_synth"/>
</dbReference>
<dbReference type="GO" id="GO:0005524">
    <property type="term" value="F:ATP binding"/>
    <property type="evidence" value="ECO:0007669"/>
    <property type="project" value="UniProtKB-KW"/>
</dbReference>
<keyword evidence="9" id="KW-0496">Mitochondrion</keyword>
<feature type="region of interest" description="Disordered" evidence="16">
    <location>
        <begin position="9"/>
        <end position="28"/>
    </location>
</feature>
<gene>
    <name evidence="19" type="primary">Mars2</name>
    <name evidence="19" type="ORF">TURVEL_R10496</name>
</gene>
<evidence type="ECO:0000256" key="5">
    <source>
        <dbReference type="ARBA" id="ARBA00022741"/>
    </source>
</evidence>
<dbReference type="EMBL" id="VZTY01041459">
    <property type="protein sequence ID" value="NXU59963.1"/>
    <property type="molecule type" value="Genomic_DNA"/>
</dbReference>
<keyword evidence="4 15" id="KW-0436">Ligase</keyword>
<evidence type="ECO:0000256" key="10">
    <source>
        <dbReference type="ARBA" id="ARBA00023146"/>
    </source>
</evidence>
<feature type="non-terminal residue" evidence="19">
    <location>
        <position position="1"/>
    </location>
</feature>
<dbReference type="InterPro" id="IPR014729">
    <property type="entry name" value="Rossmann-like_a/b/a_fold"/>
</dbReference>
<dbReference type="Gene3D" id="3.40.50.620">
    <property type="entry name" value="HUPs"/>
    <property type="match status" value="1"/>
</dbReference>
<dbReference type="InterPro" id="IPR015413">
    <property type="entry name" value="Methionyl/Leucyl_tRNA_Synth"/>
</dbReference>
<dbReference type="AlphaFoldDB" id="A0A7L3M2E4"/>
<name>A0A7L3M2E4_9CHAR</name>
<evidence type="ECO:0000256" key="15">
    <source>
        <dbReference type="RuleBase" id="RU363039"/>
    </source>
</evidence>
<evidence type="ECO:0000256" key="3">
    <source>
        <dbReference type="ARBA" id="ARBA00012838"/>
    </source>
</evidence>
<dbReference type="InterPro" id="IPR041872">
    <property type="entry name" value="Anticodon_Met"/>
</dbReference>
<comment type="caution">
    <text evidence="19">The sequence shown here is derived from an EMBL/GenBank/DDBJ whole genome shotgun (WGS) entry which is preliminary data.</text>
</comment>
<dbReference type="GO" id="GO:0005759">
    <property type="term" value="C:mitochondrial matrix"/>
    <property type="evidence" value="ECO:0007669"/>
    <property type="project" value="UniProtKB-SubCell"/>
</dbReference>
<dbReference type="FunFam" id="1.10.730.10:FF:000022">
    <property type="entry name" value="Methionyl-tRNA synthetase 2, mitochondrial"/>
    <property type="match status" value="1"/>
</dbReference>
<dbReference type="EC" id="6.1.1.10" evidence="3"/>
<evidence type="ECO:0000256" key="2">
    <source>
        <dbReference type="ARBA" id="ARBA00005594"/>
    </source>
</evidence>
<dbReference type="Pfam" id="PF09334">
    <property type="entry name" value="tRNA-synt_1g"/>
    <property type="match status" value="1"/>
</dbReference>
<evidence type="ECO:0000313" key="20">
    <source>
        <dbReference type="Proteomes" id="UP000582182"/>
    </source>
</evidence>
<evidence type="ECO:0000256" key="11">
    <source>
        <dbReference type="ARBA" id="ARBA00026124"/>
    </source>
</evidence>
<evidence type="ECO:0000259" key="18">
    <source>
        <dbReference type="Pfam" id="PF19303"/>
    </source>
</evidence>
<keyword evidence="10 15" id="KW-0030">Aminoacyl-tRNA synthetase</keyword>
<dbReference type="Pfam" id="PF19303">
    <property type="entry name" value="Anticodon_3"/>
    <property type="match status" value="1"/>
</dbReference>
<protein>
    <recommendedName>
        <fullName evidence="11">Methionine--tRNA ligase, mitochondrial</fullName>
        <ecNumber evidence="3">6.1.1.10</ecNumber>
    </recommendedName>
    <alternativeName>
        <fullName evidence="12">Methionyl-tRNA synthetase 2</fullName>
    </alternativeName>
    <alternativeName>
        <fullName evidence="13">Mitochondrial methionyl-tRNA synthetase</fullName>
    </alternativeName>
</protein>
<dbReference type="FunFam" id="2.170.220.10:FF:000001">
    <property type="entry name" value="methionine--tRNA ligase, mitochondrial"/>
    <property type="match status" value="1"/>
</dbReference>
<evidence type="ECO:0000256" key="9">
    <source>
        <dbReference type="ARBA" id="ARBA00023128"/>
    </source>
</evidence>
<evidence type="ECO:0000259" key="17">
    <source>
        <dbReference type="Pfam" id="PF09334"/>
    </source>
</evidence>
<keyword evidence="8" id="KW-0809">Transit peptide</keyword>
<evidence type="ECO:0000256" key="8">
    <source>
        <dbReference type="ARBA" id="ARBA00022946"/>
    </source>
</evidence>
<keyword evidence="5 15" id="KW-0547">Nucleotide-binding</keyword>
<dbReference type="GO" id="GO:0004825">
    <property type="term" value="F:methionine-tRNA ligase activity"/>
    <property type="evidence" value="ECO:0007669"/>
    <property type="project" value="UniProtKB-EC"/>
</dbReference>
<dbReference type="OrthoDB" id="5844513at2759"/>
<evidence type="ECO:0000256" key="4">
    <source>
        <dbReference type="ARBA" id="ARBA00022598"/>
    </source>
</evidence>
<evidence type="ECO:0000256" key="6">
    <source>
        <dbReference type="ARBA" id="ARBA00022840"/>
    </source>
</evidence>
<dbReference type="CDD" id="cd07957">
    <property type="entry name" value="Anticodon_Ia_Met"/>
    <property type="match status" value="1"/>
</dbReference>
<keyword evidence="6 15" id="KW-0067">ATP-binding</keyword>
<feature type="domain" description="Methionyl-tRNA synthetase anticodon-binding" evidence="18">
    <location>
        <begin position="424"/>
        <end position="531"/>
    </location>
</feature>
<dbReference type="PANTHER" id="PTHR43326:SF1">
    <property type="entry name" value="METHIONINE--TRNA LIGASE, MITOCHONDRIAL"/>
    <property type="match status" value="1"/>
</dbReference>
<keyword evidence="7 15" id="KW-0648">Protein biosynthesis</keyword>
<dbReference type="InterPro" id="IPR033911">
    <property type="entry name" value="MetRS_core"/>
</dbReference>
<sequence>MLRPVRLRLPCRAASTGPSREPEPGSGLGRRLLLSTPIFYANGPPHIGHLYSALLADALHRHRCLRGADSDRFSTGTDEHGLKIQQTAAAEGTSPAELCRRISGLFRQTLTRAGVSFTHFTRTSEPGHRRAVEHFWESLRARGWLYKGQYEGWYCPAQETFLPDSLLRPEPHRDAQGRPCRLSLDTGQQVHWTTEENYLFRLSAFREPLRAWLRDNPRAIVPQPFLQLVLQWLEQDLPDLSVSRERSRLQWGIPVPDDPSQTIYVWVDALVNYLSVVGYPQSHGRWWPAAHHVVGKDILKFHAIYWPALLLAAGLAPPERILVHSHWTVAGQKMSKSLGNVVDPNSCISLYSLDGFRYFLLRQGVPERDCDYYEDKVVKVVNSELADALGGLLHRSTAPSINPSNTYPPFSTACFPKLSDSGQVPGGGRASAEDYALVAAVSALPTQVAAHFEAFQIYRALESISLCVRLTNAFFQRHKPWKLSRGVLSEQQWLDTVLHVTLECLRLYGTLLQPVVPQAAHKLLSRLAVQPHERGLQALTFLSSYHGLPCPFQGRELGPDTGVLFPRLQPRPRHREPQQL</sequence>
<evidence type="ECO:0000256" key="13">
    <source>
        <dbReference type="ARBA" id="ARBA00030331"/>
    </source>
</evidence>
<dbReference type="GO" id="GO:0006431">
    <property type="term" value="P:methionyl-tRNA aminoacylation"/>
    <property type="evidence" value="ECO:0007669"/>
    <property type="project" value="InterPro"/>
</dbReference>
<dbReference type="CDD" id="cd00814">
    <property type="entry name" value="MetRS_core"/>
    <property type="match status" value="1"/>
</dbReference>
<evidence type="ECO:0000256" key="7">
    <source>
        <dbReference type="ARBA" id="ARBA00022917"/>
    </source>
</evidence>
<comment type="subcellular location">
    <subcellularLocation>
        <location evidence="1">Mitochondrion matrix</location>
    </subcellularLocation>
</comment>
<dbReference type="Gene3D" id="1.10.730.10">
    <property type="entry name" value="Isoleucyl-tRNA Synthetase, Domain 1"/>
    <property type="match status" value="1"/>
</dbReference>
<proteinExistence type="inferred from homology"/>
<comment type="similarity">
    <text evidence="2 15">Belongs to the class-I aminoacyl-tRNA synthetase family.</text>
</comment>
<reference evidence="19 20" key="1">
    <citation type="submission" date="2019-09" db="EMBL/GenBank/DDBJ databases">
        <title>Bird 10,000 Genomes (B10K) Project - Family phase.</title>
        <authorList>
            <person name="Zhang G."/>
        </authorList>
    </citation>
    <scope>NUCLEOTIDE SEQUENCE [LARGE SCALE GENOMIC DNA]</scope>
    <source>
        <strain evidence="19">B10K-DU-029-46</strain>
    </source>
</reference>
<dbReference type="PANTHER" id="PTHR43326">
    <property type="entry name" value="METHIONYL-TRNA SYNTHETASE"/>
    <property type="match status" value="1"/>
</dbReference>
<feature type="non-terminal residue" evidence="19">
    <location>
        <position position="580"/>
    </location>
</feature>
<dbReference type="SUPFAM" id="SSF52374">
    <property type="entry name" value="Nucleotidylyl transferase"/>
    <property type="match status" value="1"/>
</dbReference>
<evidence type="ECO:0000313" key="19">
    <source>
        <dbReference type="EMBL" id="NXU59963.1"/>
    </source>
</evidence>
<dbReference type="InterPro" id="IPR023457">
    <property type="entry name" value="Met-tRNA_synth_2"/>
</dbReference>